<sequence>MNRGKGCYQICLDSSPRLRGWRPRLPQKSGSLLHSHARSKKLLLHLRLKLRSFNKSVMNFNGWLLATNKFGHSNYTR</sequence>
<dbReference type="EMBL" id="EF084226">
    <property type="protein sequence ID" value="ABK23549.1"/>
    <property type="molecule type" value="mRNA"/>
</dbReference>
<evidence type="ECO:0000313" key="1">
    <source>
        <dbReference type="EMBL" id="ABK23549.1"/>
    </source>
</evidence>
<accession>A9NSD8</accession>
<proteinExistence type="evidence at transcript level"/>
<reference evidence="1" key="1">
    <citation type="journal article" date="2008" name="BMC Genomics">
        <title>A conifer genomics resource of 200,000 spruce (Picea spp.) ESTs and 6,464 high-quality, sequence-finished full-length cDNAs for Sitka spruce (Picea sitchensis).</title>
        <authorList>
            <person name="Ralph S.G."/>
            <person name="Chun H.J."/>
            <person name="Kolosova N."/>
            <person name="Cooper D."/>
            <person name="Oddy C."/>
            <person name="Ritland C.E."/>
            <person name="Kirkpatrick R."/>
            <person name="Moore R."/>
            <person name="Barber S."/>
            <person name="Holt R.A."/>
            <person name="Jones S.J."/>
            <person name="Marra M.A."/>
            <person name="Douglas C.J."/>
            <person name="Ritland K."/>
            <person name="Bohlmann J."/>
        </authorList>
    </citation>
    <scope>NUCLEOTIDE SEQUENCE</scope>
    <source>
        <tissue evidence="1">Green portion of the leader tissue</tissue>
    </source>
</reference>
<dbReference type="AlphaFoldDB" id="A9NSD8"/>
<organism evidence="1">
    <name type="scientific">Picea sitchensis</name>
    <name type="common">Sitka spruce</name>
    <name type="synonym">Pinus sitchensis</name>
    <dbReference type="NCBI Taxonomy" id="3332"/>
    <lineage>
        <taxon>Eukaryota</taxon>
        <taxon>Viridiplantae</taxon>
        <taxon>Streptophyta</taxon>
        <taxon>Embryophyta</taxon>
        <taxon>Tracheophyta</taxon>
        <taxon>Spermatophyta</taxon>
        <taxon>Pinopsida</taxon>
        <taxon>Pinidae</taxon>
        <taxon>Conifers I</taxon>
        <taxon>Pinales</taxon>
        <taxon>Pinaceae</taxon>
        <taxon>Picea</taxon>
    </lineage>
</organism>
<protein>
    <submittedName>
        <fullName evidence="1">Uncharacterized protein</fullName>
    </submittedName>
</protein>
<name>A9NSD8_PICSI</name>